<dbReference type="RefSeq" id="WP_153811372.1">
    <property type="nucleotide sequence ID" value="NZ_BDCO01000002.1"/>
</dbReference>
<dbReference type="InParanoid" id="A0A146G725"/>
<dbReference type="AlphaFoldDB" id="A0A146G725"/>
<feature type="coiled-coil region" evidence="1">
    <location>
        <begin position="28"/>
        <end position="59"/>
    </location>
</feature>
<keyword evidence="1" id="KW-0175">Coiled coil</keyword>
<dbReference type="Proteomes" id="UP000076023">
    <property type="component" value="Unassembled WGS sequence"/>
</dbReference>
<organism evidence="4 5">
    <name type="scientific">Terrimicrobium sacchariphilum</name>
    <dbReference type="NCBI Taxonomy" id="690879"/>
    <lineage>
        <taxon>Bacteria</taxon>
        <taxon>Pseudomonadati</taxon>
        <taxon>Verrucomicrobiota</taxon>
        <taxon>Terrimicrobiia</taxon>
        <taxon>Terrimicrobiales</taxon>
        <taxon>Terrimicrobiaceae</taxon>
        <taxon>Terrimicrobium</taxon>
    </lineage>
</organism>
<evidence type="ECO:0000313" key="4">
    <source>
        <dbReference type="EMBL" id="GAT33360.1"/>
    </source>
</evidence>
<evidence type="ECO:0000313" key="5">
    <source>
        <dbReference type="Proteomes" id="UP000076023"/>
    </source>
</evidence>
<comment type="caution">
    <text evidence="4">The sequence shown here is derived from an EMBL/GenBank/DDBJ whole genome shotgun (WGS) entry which is preliminary data.</text>
</comment>
<accession>A0A146G725</accession>
<dbReference type="EMBL" id="BDCO01000002">
    <property type="protein sequence ID" value="GAT33360.1"/>
    <property type="molecule type" value="Genomic_DNA"/>
</dbReference>
<feature type="chain" id="PRO_5007524751" description="DUF4398 domain-containing protein" evidence="3">
    <location>
        <begin position="21"/>
        <end position="164"/>
    </location>
</feature>
<proteinExistence type="predicted"/>
<feature type="region of interest" description="Disordered" evidence="2">
    <location>
        <begin position="121"/>
        <end position="141"/>
    </location>
</feature>
<evidence type="ECO:0000256" key="1">
    <source>
        <dbReference type="SAM" id="Coils"/>
    </source>
</evidence>
<protein>
    <recommendedName>
        <fullName evidence="6">DUF4398 domain-containing protein</fullName>
    </recommendedName>
</protein>
<name>A0A146G725_TERSA</name>
<keyword evidence="3" id="KW-0732">Signal</keyword>
<sequence length="164" mass="18581">MRTLPHILLAMFLAGSMLHAVDAPRDPDQAASENLKQAKQMYEEAKNHAEQAAKCAKEDADILSKYAQMTFEEAEWLQRSGEAYEKKQIRLAERYLQKARELCEKRGKLGDKIAAIYQKECEKPSPDAAPQKKDDAHGKAERLAEIEKKEAELAAEKKLILNKD</sequence>
<feature type="signal peptide" evidence="3">
    <location>
        <begin position="1"/>
        <end position="20"/>
    </location>
</feature>
<reference evidence="5" key="1">
    <citation type="journal article" date="2017" name="Genome Announc.">
        <title>Draft Genome Sequence of Terrimicrobium sacchariphilum NM-5T, a Facultative Anaerobic Soil Bacterium of the Class Spartobacteria.</title>
        <authorList>
            <person name="Qiu Y.L."/>
            <person name="Tourlousse D.M."/>
            <person name="Matsuura N."/>
            <person name="Ohashi A."/>
            <person name="Sekiguchi Y."/>
        </authorList>
    </citation>
    <scope>NUCLEOTIDE SEQUENCE [LARGE SCALE GENOMIC DNA]</scope>
    <source>
        <strain evidence="5">NM-5</strain>
    </source>
</reference>
<dbReference type="OrthoDB" id="9842652at2"/>
<evidence type="ECO:0000256" key="3">
    <source>
        <dbReference type="SAM" id="SignalP"/>
    </source>
</evidence>
<evidence type="ECO:0008006" key="6">
    <source>
        <dbReference type="Google" id="ProtNLM"/>
    </source>
</evidence>
<evidence type="ECO:0000256" key="2">
    <source>
        <dbReference type="SAM" id="MobiDB-lite"/>
    </source>
</evidence>
<keyword evidence="5" id="KW-1185">Reference proteome</keyword>
<gene>
    <name evidence="4" type="ORF">TSACC_21775</name>
</gene>